<dbReference type="EMBL" id="KZ772682">
    <property type="protein sequence ID" value="PTQ46769.1"/>
    <property type="molecule type" value="Genomic_DNA"/>
</dbReference>
<name>A0A2R6XL06_MARPO</name>
<dbReference type="Proteomes" id="UP000244005">
    <property type="component" value="Unassembled WGS sequence"/>
</dbReference>
<evidence type="ECO:0000313" key="1">
    <source>
        <dbReference type="EMBL" id="PTQ46769.1"/>
    </source>
</evidence>
<keyword evidence="2" id="KW-1185">Reference proteome</keyword>
<organism evidence="1 2">
    <name type="scientific">Marchantia polymorpha</name>
    <name type="common">Common liverwort</name>
    <name type="synonym">Marchantia aquatica</name>
    <dbReference type="NCBI Taxonomy" id="3197"/>
    <lineage>
        <taxon>Eukaryota</taxon>
        <taxon>Viridiplantae</taxon>
        <taxon>Streptophyta</taxon>
        <taxon>Embryophyta</taxon>
        <taxon>Marchantiophyta</taxon>
        <taxon>Marchantiopsida</taxon>
        <taxon>Marchantiidae</taxon>
        <taxon>Marchantiales</taxon>
        <taxon>Marchantiaceae</taxon>
        <taxon>Marchantia</taxon>
    </lineage>
</organism>
<proteinExistence type="predicted"/>
<gene>
    <name evidence="1" type="ORF">MARPO_0010s0150</name>
</gene>
<dbReference type="Gramene" id="Mp5g23060.1">
    <property type="protein sequence ID" value="Mp5g23060.1.cds1"/>
    <property type="gene ID" value="Mp5g23060"/>
</dbReference>
<sequence>MWPQKIDRLQTRIDLSFGVLESSVNEEIGLETPELLWSIFPDPCQLLHFSSECFAGTWSRILLCAFSHCDRNRQTLITLLPSLSS</sequence>
<protein>
    <submittedName>
        <fullName evidence="1">Uncharacterized protein</fullName>
    </submittedName>
</protein>
<dbReference type="AlphaFoldDB" id="A0A2R6XL06"/>
<reference evidence="2" key="1">
    <citation type="journal article" date="2017" name="Cell">
        <title>Insights into land plant evolution garnered from the Marchantia polymorpha genome.</title>
        <authorList>
            <person name="Bowman J.L."/>
            <person name="Kohchi T."/>
            <person name="Yamato K.T."/>
            <person name="Jenkins J."/>
            <person name="Shu S."/>
            <person name="Ishizaki K."/>
            <person name="Yamaoka S."/>
            <person name="Nishihama R."/>
            <person name="Nakamura Y."/>
            <person name="Berger F."/>
            <person name="Adam C."/>
            <person name="Aki S.S."/>
            <person name="Althoff F."/>
            <person name="Araki T."/>
            <person name="Arteaga-Vazquez M.A."/>
            <person name="Balasubrmanian S."/>
            <person name="Barry K."/>
            <person name="Bauer D."/>
            <person name="Boehm C.R."/>
            <person name="Briginshaw L."/>
            <person name="Caballero-Perez J."/>
            <person name="Catarino B."/>
            <person name="Chen F."/>
            <person name="Chiyoda S."/>
            <person name="Chovatia M."/>
            <person name="Davies K.M."/>
            <person name="Delmans M."/>
            <person name="Demura T."/>
            <person name="Dierschke T."/>
            <person name="Dolan L."/>
            <person name="Dorantes-Acosta A.E."/>
            <person name="Eklund D.M."/>
            <person name="Florent S.N."/>
            <person name="Flores-Sandoval E."/>
            <person name="Fujiyama A."/>
            <person name="Fukuzawa H."/>
            <person name="Galik B."/>
            <person name="Grimanelli D."/>
            <person name="Grimwood J."/>
            <person name="Grossniklaus U."/>
            <person name="Hamada T."/>
            <person name="Haseloff J."/>
            <person name="Hetherington A.J."/>
            <person name="Higo A."/>
            <person name="Hirakawa Y."/>
            <person name="Hundley H.N."/>
            <person name="Ikeda Y."/>
            <person name="Inoue K."/>
            <person name="Inoue S.I."/>
            <person name="Ishida S."/>
            <person name="Jia Q."/>
            <person name="Kakita M."/>
            <person name="Kanazawa T."/>
            <person name="Kawai Y."/>
            <person name="Kawashima T."/>
            <person name="Kennedy M."/>
            <person name="Kinose K."/>
            <person name="Kinoshita T."/>
            <person name="Kohara Y."/>
            <person name="Koide E."/>
            <person name="Komatsu K."/>
            <person name="Kopischke S."/>
            <person name="Kubo M."/>
            <person name="Kyozuka J."/>
            <person name="Lagercrantz U."/>
            <person name="Lin S.S."/>
            <person name="Lindquist E."/>
            <person name="Lipzen A.M."/>
            <person name="Lu C.W."/>
            <person name="De Luna E."/>
            <person name="Martienssen R.A."/>
            <person name="Minamino N."/>
            <person name="Mizutani M."/>
            <person name="Mizutani M."/>
            <person name="Mochizuki N."/>
            <person name="Monte I."/>
            <person name="Mosher R."/>
            <person name="Nagasaki H."/>
            <person name="Nakagami H."/>
            <person name="Naramoto S."/>
            <person name="Nishitani K."/>
            <person name="Ohtani M."/>
            <person name="Okamoto T."/>
            <person name="Okumura M."/>
            <person name="Phillips J."/>
            <person name="Pollak B."/>
            <person name="Reinders A."/>
            <person name="Rovekamp M."/>
            <person name="Sano R."/>
            <person name="Sawa S."/>
            <person name="Schmid M.W."/>
            <person name="Shirakawa M."/>
            <person name="Solano R."/>
            <person name="Spunde A."/>
            <person name="Suetsugu N."/>
            <person name="Sugano S."/>
            <person name="Sugiyama A."/>
            <person name="Sun R."/>
            <person name="Suzuki Y."/>
            <person name="Takenaka M."/>
            <person name="Takezawa D."/>
            <person name="Tomogane H."/>
            <person name="Tsuzuki M."/>
            <person name="Ueda T."/>
            <person name="Umeda M."/>
            <person name="Ward J.M."/>
            <person name="Watanabe Y."/>
            <person name="Yazaki K."/>
            <person name="Yokoyama R."/>
            <person name="Yoshitake Y."/>
            <person name="Yotsui I."/>
            <person name="Zachgo S."/>
            <person name="Schmutz J."/>
        </authorList>
    </citation>
    <scope>NUCLEOTIDE SEQUENCE [LARGE SCALE GENOMIC DNA]</scope>
    <source>
        <strain evidence="2">Tak-1</strain>
    </source>
</reference>
<evidence type="ECO:0000313" key="2">
    <source>
        <dbReference type="Proteomes" id="UP000244005"/>
    </source>
</evidence>
<accession>A0A2R6XL06</accession>